<name>A0AAD9NIP5_9ANNE</name>
<keyword evidence="3" id="KW-1185">Reference proteome</keyword>
<evidence type="ECO:0000256" key="1">
    <source>
        <dbReference type="SAM" id="MobiDB-lite"/>
    </source>
</evidence>
<feature type="region of interest" description="Disordered" evidence="1">
    <location>
        <begin position="303"/>
        <end position="335"/>
    </location>
</feature>
<protein>
    <submittedName>
        <fullName evidence="2">Uncharacterized protein</fullName>
    </submittedName>
</protein>
<feature type="region of interest" description="Disordered" evidence="1">
    <location>
        <begin position="148"/>
        <end position="179"/>
    </location>
</feature>
<accession>A0AAD9NIP5</accession>
<comment type="caution">
    <text evidence="2">The sequence shown here is derived from an EMBL/GenBank/DDBJ whole genome shotgun (WGS) entry which is preliminary data.</text>
</comment>
<feature type="compositionally biased region" description="Polar residues" evidence="1">
    <location>
        <begin position="63"/>
        <end position="89"/>
    </location>
</feature>
<feature type="region of interest" description="Disordered" evidence="1">
    <location>
        <begin position="63"/>
        <end position="95"/>
    </location>
</feature>
<evidence type="ECO:0000313" key="2">
    <source>
        <dbReference type="EMBL" id="KAK2169988.1"/>
    </source>
</evidence>
<gene>
    <name evidence="2" type="ORF">LSH36_5g08038</name>
</gene>
<feature type="compositionally biased region" description="Pro residues" evidence="1">
    <location>
        <begin position="149"/>
        <end position="160"/>
    </location>
</feature>
<dbReference type="Proteomes" id="UP001208570">
    <property type="component" value="Unassembled WGS sequence"/>
</dbReference>
<evidence type="ECO:0000313" key="3">
    <source>
        <dbReference type="Proteomes" id="UP001208570"/>
    </source>
</evidence>
<dbReference type="AlphaFoldDB" id="A0AAD9NIP5"/>
<organism evidence="2 3">
    <name type="scientific">Paralvinella palmiformis</name>
    <dbReference type="NCBI Taxonomy" id="53620"/>
    <lineage>
        <taxon>Eukaryota</taxon>
        <taxon>Metazoa</taxon>
        <taxon>Spiralia</taxon>
        <taxon>Lophotrochozoa</taxon>
        <taxon>Annelida</taxon>
        <taxon>Polychaeta</taxon>
        <taxon>Sedentaria</taxon>
        <taxon>Canalipalpata</taxon>
        <taxon>Terebellida</taxon>
        <taxon>Terebelliformia</taxon>
        <taxon>Alvinellidae</taxon>
        <taxon>Paralvinella</taxon>
    </lineage>
</organism>
<dbReference type="EMBL" id="JAODUP010000005">
    <property type="protein sequence ID" value="KAK2169988.1"/>
    <property type="molecule type" value="Genomic_DNA"/>
</dbReference>
<sequence>MSKPDSGSENLYNLPSIPQAPMKTFYHKNSAVAQPYATTTLIANNLGSPPGSESAFRPIQQGYVQQPHNGSGSSDSCQKPDLSTDSNPDNGRPTAGGCIPSNIHCSKLYPELPPEGCLQCQMEGCEYGHMTADEDGYDQVPGQLKPILFLPPPPEHPPPSDIGTPPESPTNLRRGPPSCHYSDQGGMMGYYHVNRLPHCPNGMHTPISDGGIYSRAMYSDNEQRGMSPRDSLQNDDIHCHRGNPRPHHLQYPRPSSPKYRTMSPHMHADCHGYSPHALSEPERGPTPPVRGYKLVPIHDVDMPKHYSDNEAVPLPPLRMSQHTPPSPAPEDPMMDRAIQSSLPSLANECILPGNR</sequence>
<proteinExistence type="predicted"/>
<reference evidence="2" key="1">
    <citation type="journal article" date="2023" name="Mol. Biol. Evol.">
        <title>Third-Generation Sequencing Reveals the Adaptive Role of the Epigenome in Three Deep-Sea Polychaetes.</title>
        <authorList>
            <person name="Perez M."/>
            <person name="Aroh O."/>
            <person name="Sun Y."/>
            <person name="Lan Y."/>
            <person name="Juniper S.K."/>
            <person name="Young C.R."/>
            <person name="Angers B."/>
            <person name="Qian P.Y."/>
        </authorList>
    </citation>
    <scope>NUCLEOTIDE SEQUENCE</scope>
    <source>
        <strain evidence="2">P08H-3</strain>
    </source>
</reference>